<protein>
    <submittedName>
        <fullName evidence="3">L-fuconolactonase</fullName>
    </submittedName>
</protein>
<evidence type="ECO:0000313" key="3">
    <source>
        <dbReference type="EMBL" id="RBP83708.1"/>
    </source>
</evidence>
<dbReference type="EMBL" id="QNSE01000005">
    <property type="protein sequence ID" value="RBP83708.1"/>
    <property type="molecule type" value="Genomic_DNA"/>
</dbReference>
<sequence length="273" mass="31640">MQIDAHQHFWRLERNDYAWLTPELTELYKDFEPEDLLPLLNKHNIDGTVLVQAAPTEAETWFLLKLSEQYECIKGVVGWVNFDDKNASKRITECSKHPKLVGIRPMIQDIENVNWMLSPAVARTLSSLSQCQLVFDALVKPQHLKNLKRLVDQHPNLKVVINHGAKPNIRENELHQWRLDLKEFQDLPNVSCKLSGLVTEANSDWQAKDLFPYIDTIFDVFGEQRVLWGSDWPVSLLASSYTKWVDTVNLYLTHNNISKESVFGNNAMRIYNL</sequence>
<dbReference type="RefSeq" id="WP_113916079.1">
    <property type="nucleotide sequence ID" value="NZ_QNSE01000005.1"/>
</dbReference>
<feature type="domain" description="Amidohydrolase-related" evidence="2">
    <location>
        <begin position="3"/>
        <end position="273"/>
    </location>
</feature>
<organism evidence="3 4">
    <name type="scientific">Marinomonas rhizomae</name>
    <dbReference type="NCBI Taxonomy" id="491948"/>
    <lineage>
        <taxon>Bacteria</taxon>
        <taxon>Pseudomonadati</taxon>
        <taxon>Pseudomonadota</taxon>
        <taxon>Gammaproteobacteria</taxon>
        <taxon>Oceanospirillales</taxon>
        <taxon>Oceanospirillaceae</taxon>
        <taxon>Marinomonas</taxon>
    </lineage>
</organism>
<evidence type="ECO:0000259" key="2">
    <source>
        <dbReference type="Pfam" id="PF04909"/>
    </source>
</evidence>
<proteinExistence type="inferred from homology"/>
<dbReference type="SUPFAM" id="SSF51556">
    <property type="entry name" value="Metallo-dependent hydrolases"/>
    <property type="match status" value="1"/>
</dbReference>
<evidence type="ECO:0000313" key="4">
    <source>
        <dbReference type="Proteomes" id="UP000252792"/>
    </source>
</evidence>
<dbReference type="Pfam" id="PF04909">
    <property type="entry name" value="Amidohydro_2"/>
    <property type="match status" value="1"/>
</dbReference>
<dbReference type="OrthoDB" id="9787654at2"/>
<dbReference type="InterPro" id="IPR032466">
    <property type="entry name" value="Metal_Hydrolase"/>
</dbReference>
<evidence type="ECO:0000256" key="1">
    <source>
        <dbReference type="ARBA" id="ARBA00038310"/>
    </source>
</evidence>
<gene>
    <name evidence="3" type="ORF">DFP80_10528</name>
</gene>
<dbReference type="GO" id="GO:0016787">
    <property type="term" value="F:hydrolase activity"/>
    <property type="evidence" value="ECO:0007669"/>
    <property type="project" value="InterPro"/>
</dbReference>
<dbReference type="PANTHER" id="PTHR43569">
    <property type="entry name" value="AMIDOHYDROLASE"/>
    <property type="match status" value="1"/>
</dbReference>
<dbReference type="InterPro" id="IPR006680">
    <property type="entry name" value="Amidohydro-rel"/>
</dbReference>
<dbReference type="Gene3D" id="3.20.20.140">
    <property type="entry name" value="Metal-dependent hydrolases"/>
    <property type="match status" value="1"/>
</dbReference>
<name>A0A366JCS6_9GAMM</name>
<accession>A0A366JCS6</accession>
<dbReference type="Proteomes" id="UP000252792">
    <property type="component" value="Unassembled WGS sequence"/>
</dbReference>
<keyword evidence="4" id="KW-1185">Reference proteome</keyword>
<dbReference type="PANTHER" id="PTHR43569:SF2">
    <property type="entry name" value="AMIDOHYDROLASE-RELATED DOMAIN-CONTAINING PROTEIN"/>
    <property type="match status" value="1"/>
</dbReference>
<comment type="similarity">
    <text evidence="1">Belongs to the metallo-dependent hydrolases superfamily.</text>
</comment>
<dbReference type="AlphaFoldDB" id="A0A366JCS6"/>
<dbReference type="InterPro" id="IPR052350">
    <property type="entry name" value="Metallo-dep_Lactonases"/>
</dbReference>
<reference evidence="3 4" key="1">
    <citation type="submission" date="2018-06" db="EMBL/GenBank/DDBJ databases">
        <title>Genomic Encyclopedia of Type Strains, Phase III (KMG-III): the genomes of soil and plant-associated and newly described type strains.</title>
        <authorList>
            <person name="Whitman W."/>
        </authorList>
    </citation>
    <scope>NUCLEOTIDE SEQUENCE [LARGE SCALE GENOMIC DNA]</scope>
    <source>
        <strain evidence="3 4">CECT 7377</strain>
    </source>
</reference>
<comment type="caution">
    <text evidence="3">The sequence shown here is derived from an EMBL/GenBank/DDBJ whole genome shotgun (WGS) entry which is preliminary data.</text>
</comment>